<dbReference type="InterPro" id="IPR021203">
    <property type="entry name" value="Muellerian-inhibiting_factor"/>
</dbReference>
<name>A0A667XA00_9TELE</name>
<feature type="chain" id="PRO_5025656031" evidence="7">
    <location>
        <begin position="21"/>
        <end position="558"/>
    </location>
</feature>
<evidence type="ECO:0000256" key="6">
    <source>
        <dbReference type="SAM" id="MobiDB-lite"/>
    </source>
</evidence>
<reference evidence="9" key="2">
    <citation type="submission" date="2025-08" db="UniProtKB">
        <authorList>
            <consortium name="Ensembl"/>
        </authorList>
    </citation>
    <scope>IDENTIFICATION</scope>
</reference>
<dbReference type="Ensembl" id="ENSMMDT00005009716.1">
    <property type="protein sequence ID" value="ENSMMDP00005009414.1"/>
    <property type="gene ID" value="ENSMMDG00005005169.1"/>
</dbReference>
<evidence type="ECO:0000259" key="8">
    <source>
        <dbReference type="PROSITE" id="PS51362"/>
    </source>
</evidence>
<dbReference type="SUPFAM" id="SSF57501">
    <property type="entry name" value="Cystine-knot cytokines"/>
    <property type="match status" value="1"/>
</dbReference>
<dbReference type="SMART" id="SM00204">
    <property type="entry name" value="TGFB"/>
    <property type="match status" value="1"/>
</dbReference>
<accession>A0A667XA00</accession>
<evidence type="ECO:0000256" key="7">
    <source>
        <dbReference type="SAM" id="SignalP"/>
    </source>
</evidence>
<comment type="subcellular location">
    <subcellularLocation>
        <location evidence="1">Secreted</location>
    </subcellularLocation>
</comment>
<dbReference type="GO" id="GO:0005576">
    <property type="term" value="C:extracellular region"/>
    <property type="evidence" value="ECO:0007669"/>
    <property type="project" value="UniProtKB-SubCell"/>
</dbReference>
<proteinExistence type="inferred from homology"/>
<keyword evidence="2" id="KW-0964">Secreted</keyword>
<comment type="similarity">
    <text evidence="5">Belongs to the TGF-beta family.</text>
</comment>
<dbReference type="Pfam" id="PF00019">
    <property type="entry name" value="TGF_beta"/>
    <property type="match status" value="1"/>
</dbReference>
<dbReference type="CTD" id="268"/>
<evidence type="ECO:0000256" key="1">
    <source>
        <dbReference type="ARBA" id="ARBA00004613"/>
    </source>
</evidence>
<feature type="compositionally biased region" description="Basic and acidic residues" evidence="6">
    <location>
        <begin position="43"/>
        <end position="54"/>
    </location>
</feature>
<dbReference type="OrthoDB" id="9893739at2759"/>
<dbReference type="GO" id="GO:2000835">
    <property type="term" value="P:negative regulation of androgen secretion"/>
    <property type="evidence" value="ECO:0007669"/>
    <property type="project" value="Ensembl"/>
</dbReference>
<dbReference type="RefSeq" id="XP_029906416.1">
    <property type="nucleotide sequence ID" value="XM_030050556.1"/>
</dbReference>
<organism evidence="9 10">
    <name type="scientific">Myripristis murdjan</name>
    <name type="common">pinecone soldierfish</name>
    <dbReference type="NCBI Taxonomy" id="586833"/>
    <lineage>
        <taxon>Eukaryota</taxon>
        <taxon>Metazoa</taxon>
        <taxon>Chordata</taxon>
        <taxon>Craniata</taxon>
        <taxon>Vertebrata</taxon>
        <taxon>Euteleostomi</taxon>
        <taxon>Actinopterygii</taxon>
        <taxon>Neopterygii</taxon>
        <taxon>Teleostei</taxon>
        <taxon>Neoteleostei</taxon>
        <taxon>Acanthomorphata</taxon>
        <taxon>Holocentriformes</taxon>
        <taxon>Holocentridae</taxon>
        <taxon>Myripristis</taxon>
    </lineage>
</organism>
<reference evidence="9" key="3">
    <citation type="submission" date="2025-09" db="UniProtKB">
        <authorList>
            <consortium name="Ensembl"/>
        </authorList>
    </citation>
    <scope>IDENTIFICATION</scope>
</reference>
<dbReference type="InterPro" id="IPR001839">
    <property type="entry name" value="TGF-b_C"/>
</dbReference>
<evidence type="ECO:0000256" key="3">
    <source>
        <dbReference type="ARBA" id="ARBA00022729"/>
    </source>
</evidence>
<dbReference type="GO" id="GO:0008406">
    <property type="term" value="P:gonad development"/>
    <property type="evidence" value="ECO:0007669"/>
    <property type="project" value="Ensembl"/>
</dbReference>
<dbReference type="GeneTree" id="ENSGT00390000006337"/>
<dbReference type="GO" id="GO:1905939">
    <property type="term" value="P:regulation of gonad development"/>
    <property type="evidence" value="ECO:0007669"/>
    <property type="project" value="Ensembl"/>
</dbReference>
<keyword evidence="5" id="KW-0339">Growth factor</keyword>
<feature type="region of interest" description="Disordered" evidence="6">
    <location>
        <begin position="32"/>
        <end position="59"/>
    </location>
</feature>
<keyword evidence="3 7" id="KW-0732">Signal</keyword>
<dbReference type="GO" id="GO:0008083">
    <property type="term" value="F:growth factor activity"/>
    <property type="evidence" value="ECO:0007669"/>
    <property type="project" value="UniProtKB-KW"/>
</dbReference>
<dbReference type="GO" id="GO:0048240">
    <property type="term" value="P:sperm capacitation"/>
    <property type="evidence" value="ECO:0007669"/>
    <property type="project" value="Ensembl"/>
</dbReference>
<evidence type="ECO:0000256" key="4">
    <source>
        <dbReference type="ARBA" id="ARBA00022782"/>
    </source>
</evidence>
<feature type="signal peptide" evidence="7">
    <location>
        <begin position="1"/>
        <end position="20"/>
    </location>
</feature>
<dbReference type="AlphaFoldDB" id="A0A667XA00"/>
<dbReference type="InterPro" id="IPR029034">
    <property type="entry name" value="Cystine-knot_cytokine"/>
</dbReference>
<dbReference type="PANTHER" id="PTHR15009">
    <property type="entry name" value="MUELLERIAN-INHIBITING FACTOR"/>
    <property type="match status" value="1"/>
</dbReference>
<dbReference type="GO" id="GO:0046546">
    <property type="term" value="P:development of primary male sexual characteristics"/>
    <property type="evidence" value="ECO:0007669"/>
    <property type="project" value="Ensembl"/>
</dbReference>
<dbReference type="Gene3D" id="2.10.90.10">
    <property type="entry name" value="Cystine-knot cytokines"/>
    <property type="match status" value="1"/>
</dbReference>
<evidence type="ECO:0000256" key="5">
    <source>
        <dbReference type="RuleBase" id="RU000354"/>
    </source>
</evidence>
<dbReference type="Proteomes" id="UP000472263">
    <property type="component" value="Chromosome 4"/>
</dbReference>
<feature type="domain" description="TGF-beta family profile" evidence="8">
    <location>
        <begin position="447"/>
        <end position="558"/>
    </location>
</feature>
<evidence type="ECO:0000313" key="9">
    <source>
        <dbReference type="Ensembl" id="ENSMMDP00005009414.1"/>
    </source>
</evidence>
<dbReference type="InParanoid" id="A0A667XA00"/>
<dbReference type="PROSITE" id="PS51362">
    <property type="entry name" value="TGF_BETA_2"/>
    <property type="match status" value="1"/>
</dbReference>
<dbReference type="PANTHER" id="PTHR15009:SF4">
    <property type="entry name" value="MUELLERIAN-INHIBITING FACTOR"/>
    <property type="match status" value="1"/>
</dbReference>
<reference evidence="9" key="1">
    <citation type="submission" date="2019-06" db="EMBL/GenBank/DDBJ databases">
        <authorList>
            <consortium name="Wellcome Sanger Institute Data Sharing"/>
        </authorList>
    </citation>
    <scope>NUCLEOTIDE SEQUENCE [LARGE SCALE GENOMIC DNA]</scope>
</reference>
<protein>
    <submittedName>
        <fullName evidence="9">Anti-Mullerian hormone</fullName>
    </submittedName>
</protein>
<keyword evidence="4" id="KW-0221">Differentiation</keyword>
<sequence>MVCVYVLHCAALMLFWATECVPLLVPDMDGPHGQKLDSAPRTVTRDKRSHHTTDSKQMGVKNAGYALTSKDTITSHHVPEDAPCSQGAQGHGDILDGVFAVLREGLGNDSEVTNSSLTRFGVCTKSDGSSGAVLSELINAANRDQRNGVGIVHPTKEVSAEEGRLVLTLDIPQSPLPQLNPVLLLVFGRPVTGRNFDVTFSSQSLHPDTQTACISEGTQFIILTGKASDGSVDQKWQLSVESPDTGQKEQELLLGEESGSNISMTPILLFLADRGTYLRATQVASSSPDPSETCLFLCELQKFLGDVLLQDQTESISVQLDSLHSLPPLKLGVSSSETLLAGLLNSSAPTLFSFPAQGSELLVQSRELALPPALLEVLRQRLEHVMAQVTEIIKEEEMGHTVMERLGRLKAFSAFPKNEPAAGERQYCAFLLLKALQTVARAYEAERGLRATRAGQMWRNLCGLHSLNVSLEKYFVGPNAATINNCQGICDLSPGNSLPNVNNHAILLHKQIEHGIELERPLCCVPVAYEDLEVVEWNSDGTYICIKPNMVAKECGCR</sequence>
<gene>
    <name evidence="9" type="primary">amh</name>
</gene>
<evidence type="ECO:0000313" key="10">
    <source>
        <dbReference type="Proteomes" id="UP000472263"/>
    </source>
</evidence>
<dbReference type="Pfam" id="PF04709">
    <property type="entry name" value="AMH_N"/>
    <property type="match status" value="1"/>
</dbReference>
<dbReference type="GeneID" id="115358524"/>
<dbReference type="FunCoup" id="A0A667XA00">
    <property type="interactions" value="531"/>
</dbReference>
<evidence type="ECO:0000256" key="2">
    <source>
        <dbReference type="ARBA" id="ARBA00022525"/>
    </source>
</evidence>
<keyword evidence="10" id="KW-1185">Reference proteome</keyword>
<dbReference type="InterPro" id="IPR006799">
    <property type="entry name" value="AMH_N"/>
</dbReference>
<dbReference type="GO" id="GO:2000354">
    <property type="term" value="P:regulation of ovarian follicle development"/>
    <property type="evidence" value="ECO:0007669"/>
    <property type="project" value="Ensembl"/>
</dbReference>